<feature type="transmembrane region" description="Helical" evidence="6">
    <location>
        <begin position="420"/>
        <end position="438"/>
    </location>
</feature>
<evidence type="ECO:0000313" key="8">
    <source>
        <dbReference type="Proteomes" id="UP000016540"/>
    </source>
</evidence>
<dbReference type="OrthoDB" id="9815248at2"/>
<evidence type="ECO:0000256" key="2">
    <source>
        <dbReference type="ARBA" id="ARBA00022475"/>
    </source>
</evidence>
<feature type="transmembrane region" description="Helical" evidence="6">
    <location>
        <begin position="118"/>
        <end position="139"/>
    </location>
</feature>
<feature type="transmembrane region" description="Helical" evidence="6">
    <location>
        <begin position="295"/>
        <end position="319"/>
    </location>
</feature>
<feature type="transmembrane region" description="Helical" evidence="6">
    <location>
        <begin position="151"/>
        <end position="173"/>
    </location>
</feature>
<keyword evidence="3 6" id="KW-0812">Transmembrane</keyword>
<feature type="transmembrane region" description="Helical" evidence="6">
    <location>
        <begin position="254"/>
        <end position="274"/>
    </location>
</feature>
<feature type="transmembrane region" description="Helical" evidence="6">
    <location>
        <begin position="390"/>
        <end position="408"/>
    </location>
</feature>
<sequence>MTQAQQMVKHSSIYAAGNISRQLVGFIMLPVYTHYLTPADYGVIGLLIFLVSLFEIILGGHMFQAVPKFYHQEETKLLKNSVVTTALLVTSISSGVACILMASFSDPLAEVIFGGREYSIYIVIFSALILTHALEQYGLTYLRIVKKPWTYFNFNMVKLALQLGLNILTIVILDWGLMGLALSSLISSVLIASALSIYTVYKTGLLLRKNIALNILKFSWPLWISGVIGLYIGSSNRYFIRLFSSLGEVGLFELAAKFGSIAPLLIWLPFSQYWQTERFEIAKSSNPYPDYSLAFRMITALLVIAGIGVSIFSGAAINIMSAPPFHPAANAVPFLVVAGIFQSLTIFNNFSFMYTDRTLEVTKNNAVTAIAISIFYFLLIPWYGFVGASIAFSLGCVAQYSYAIYNGNKLYPLKIRQMPLVVSILILLMSTLFDRILISPELSIKVFFEKSLIIFVASIAVAFYLSSSSERRKFRILVSNTLGKQNRRRH</sequence>
<feature type="transmembrane region" description="Helical" evidence="6">
    <location>
        <begin position="12"/>
        <end position="35"/>
    </location>
</feature>
<keyword evidence="2" id="KW-1003">Cell membrane</keyword>
<evidence type="ECO:0000256" key="5">
    <source>
        <dbReference type="ARBA" id="ARBA00023136"/>
    </source>
</evidence>
<gene>
    <name evidence="7" type="ORF">MARLIPOL_08324</name>
</gene>
<evidence type="ECO:0000256" key="6">
    <source>
        <dbReference type="SAM" id="Phobius"/>
    </source>
</evidence>
<proteinExistence type="predicted"/>
<keyword evidence="4 6" id="KW-1133">Transmembrane helix</keyword>
<dbReference type="Proteomes" id="UP000016540">
    <property type="component" value="Unassembled WGS sequence"/>
</dbReference>
<evidence type="ECO:0000256" key="3">
    <source>
        <dbReference type="ARBA" id="ARBA00022692"/>
    </source>
</evidence>
<comment type="caution">
    <text evidence="7">The sequence shown here is derived from an EMBL/GenBank/DDBJ whole genome shotgun (WGS) entry which is preliminary data.</text>
</comment>
<feature type="transmembrane region" description="Helical" evidence="6">
    <location>
        <begin position="331"/>
        <end position="354"/>
    </location>
</feature>
<dbReference type="eggNOG" id="COG2244">
    <property type="taxonomic scope" value="Bacteria"/>
</dbReference>
<dbReference type="EMBL" id="ASAD01000010">
    <property type="protein sequence ID" value="EON92744.1"/>
    <property type="molecule type" value="Genomic_DNA"/>
</dbReference>
<keyword evidence="5 6" id="KW-0472">Membrane</keyword>
<dbReference type="InterPro" id="IPR002797">
    <property type="entry name" value="Polysacc_synth"/>
</dbReference>
<dbReference type="PANTHER" id="PTHR30250:SF11">
    <property type="entry name" value="O-ANTIGEN TRANSPORTER-RELATED"/>
    <property type="match status" value="1"/>
</dbReference>
<dbReference type="AlphaFoldDB" id="R8B2I5"/>
<dbReference type="RefSeq" id="WP_012137668.1">
    <property type="nucleotide sequence ID" value="NZ_KE007317.1"/>
</dbReference>
<feature type="transmembrane region" description="Helical" evidence="6">
    <location>
        <begin position="213"/>
        <end position="234"/>
    </location>
</feature>
<dbReference type="PANTHER" id="PTHR30250">
    <property type="entry name" value="PST FAMILY PREDICTED COLANIC ACID TRANSPORTER"/>
    <property type="match status" value="1"/>
</dbReference>
<dbReference type="HOGENOM" id="CLU_022017_7_4_6"/>
<comment type="subcellular location">
    <subcellularLocation>
        <location evidence="1">Cell membrane</location>
        <topology evidence="1">Multi-pass membrane protein</topology>
    </subcellularLocation>
</comment>
<keyword evidence="8" id="KW-1185">Reference proteome</keyword>
<dbReference type="STRING" id="1318628.MARLIPOL_08324"/>
<name>R8B2I5_9GAMM</name>
<feature type="transmembrane region" description="Helical" evidence="6">
    <location>
        <begin position="366"/>
        <end position="384"/>
    </location>
</feature>
<feature type="transmembrane region" description="Helical" evidence="6">
    <location>
        <begin position="41"/>
        <end position="60"/>
    </location>
</feature>
<dbReference type="PATRIC" id="fig|1318628.3.peg.1668"/>
<evidence type="ECO:0000256" key="1">
    <source>
        <dbReference type="ARBA" id="ARBA00004651"/>
    </source>
</evidence>
<dbReference type="InterPro" id="IPR050833">
    <property type="entry name" value="Poly_Biosynth_Transport"/>
</dbReference>
<accession>R8B2I5</accession>
<protein>
    <submittedName>
        <fullName evidence="7">O-antigen and teichoic acid export protein</fullName>
    </submittedName>
</protein>
<organism evidence="7 8">
    <name type="scientific">Marinobacter lipolyticus SM19</name>
    <dbReference type="NCBI Taxonomy" id="1318628"/>
    <lineage>
        <taxon>Bacteria</taxon>
        <taxon>Pseudomonadati</taxon>
        <taxon>Pseudomonadota</taxon>
        <taxon>Gammaproteobacteria</taxon>
        <taxon>Pseudomonadales</taxon>
        <taxon>Marinobacteraceae</taxon>
        <taxon>Marinobacter</taxon>
    </lineage>
</organism>
<dbReference type="Pfam" id="PF01943">
    <property type="entry name" value="Polysacc_synt"/>
    <property type="match status" value="1"/>
</dbReference>
<feature type="transmembrane region" description="Helical" evidence="6">
    <location>
        <begin position="81"/>
        <end position="103"/>
    </location>
</feature>
<feature type="transmembrane region" description="Helical" evidence="6">
    <location>
        <begin position="444"/>
        <end position="465"/>
    </location>
</feature>
<dbReference type="GO" id="GO:0005886">
    <property type="term" value="C:plasma membrane"/>
    <property type="evidence" value="ECO:0007669"/>
    <property type="project" value="UniProtKB-SubCell"/>
</dbReference>
<evidence type="ECO:0000313" key="7">
    <source>
        <dbReference type="EMBL" id="EON92744.1"/>
    </source>
</evidence>
<reference evidence="7 8" key="1">
    <citation type="journal article" date="2013" name="Genome Announc.">
        <title>Draft Genome Sequence of the Moderately Halophilic Bacterium Marinobacter lipolyticus Strain SM19.</title>
        <authorList>
            <person name="Papke R.T."/>
            <person name="de la Haba R.R."/>
            <person name="Infante-Dominguez C."/>
            <person name="Perez D."/>
            <person name="Sanchez-Porro C."/>
            <person name="Lapierre P."/>
            <person name="Ventosa A."/>
        </authorList>
    </citation>
    <scope>NUCLEOTIDE SEQUENCE [LARGE SCALE GENOMIC DNA]</scope>
    <source>
        <strain evidence="7 8">SM19</strain>
    </source>
</reference>
<evidence type="ECO:0000256" key="4">
    <source>
        <dbReference type="ARBA" id="ARBA00022989"/>
    </source>
</evidence>
<feature type="transmembrane region" description="Helical" evidence="6">
    <location>
        <begin position="179"/>
        <end position="201"/>
    </location>
</feature>